<keyword evidence="3" id="KW-0732">Signal</keyword>
<evidence type="ECO:0000256" key="7">
    <source>
        <dbReference type="PROSITE-ProRule" id="PRU01240"/>
    </source>
</evidence>
<evidence type="ECO:0000256" key="2">
    <source>
        <dbReference type="ARBA" id="ARBA00022670"/>
    </source>
</evidence>
<feature type="domain" description="Autotransporter" evidence="9">
    <location>
        <begin position="1199"/>
        <end position="1486"/>
    </location>
</feature>
<keyword evidence="12" id="KW-1185">Reference proteome</keyword>
<feature type="active site" description="Charge relay system" evidence="6 7">
    <location>
        <position position="107"/>
    </location>
</feature>
<keyword evidence="4 7" id="KW-0378">Hydrolase</keyword>
<dbReference type="InterPro" id="IPR036709">
    <property type="entry name" value="Autotransporte_beta_dom_sf"/>
</dbReference>
<dbReference type="Pfam" id="PF03797">
    <property type="entry name" value="Autotransporter"/>
    <property type="match status" value="1"/>
</dbReference>
<dbReference type="PROSITE" id="PS51892">
    <property type="entry name" value="SUBTILASE"/>
    <property type="match status" value="1"/>
</dbReference>
<accession>A0AAE8HXA0</accession>
<proteinExistence type="inferred from homology"/>
<dbReference type="PROSITE" id="PS00137">
    <property type="entry name" value="SUBTILASE_HIS"/>
    <property type="match status" value="1"/>
</dbReference>
<dbReference type="InterPro" id="IPR023827">
    <property type="entry name" value="Peptidase_S8_Asp-AS"/>
</dbReference>
<dbReference type="SUPFAM" id="SSF103515">
    <property type="entry name" value="Autotransporter"/>
    <property type="match status" value="1"/>
</dbReference>
<evidence type="ECO:0000313" key="12">
    <source>
        <dbReference type="Proteomes" id="UP000185487"/>
    </source>
</evidence>
<dbReference type="PANTHER" id="PTHR43806">
    <property type="entry name" value="PEPTIDASE S8"/>
    <property type="match status" value="1"/>
</dbReference>
<dbReference type="Gene3D" id="2.40.128.130">
    <property type="entry name" value="Autotransporter beta-domain"/>
    <property type="match status" value="1"/>
</dbReference>
<dbReference type="EMBL" id="CP015367">
    <property type="protein sequence ID" value="APT33036.1"/>
    <property type="molecule type" value="Genomic_DNA"/>
</dbReference>
<dbReference type="InterPro" id="IPR022398">
    <property type="entry name" value="Peptidase_S8_His-AS"/>
</dbReference>
<dbReference type="PROSITE" id="PS51208">
    <property type="entry name" value="AUTOTRANSPORTER"/>
    <property type="match status" value="1"/>
</dbReference>
<feature type="active site" description="Charge relay system" evidence="6 7">
    <location>
        <position position="148"/>
    </location>
</feature>
<keyword evidence="2 7" id="KW-0645">Protease</keyword>
<dbReference type="Pfam" id="PF12951">
    <property type="entry name" value="PATR"/>
    <property type="match status" value="3"/>
</dbReference>
<evidence type="ECO:0000256" key="5">
    <source>
        <dbReference type="ARBA" id="ARBA00022825"/>
    </source>
</evidence>
<feature type="region of interest" description="Disordered" evidence="8">
    <location>
        <begin position="1"/>
        <end position="24"/>
    </location>
</feature>
<keyword evidence="5 7" id="KW-0720">Serine protease</keyword>
<dbReference type="SMART" id="SM00869">
    <property type="entry name" value="Autotransporter"/>
    <property type="match status" value="1"/>
</dbReference>
<organism evidence="11 13">
    <name type="scientific">Methylobacterium phyllosphaerae</name>
    <dbReference type="NCBI Taxonomy" id="418223"/>
    <lineage>
        <taxon>Bacteria</taxon>
        <taxon>Pseudomonadati</taxon>
        <taxon>Pseudomonadota</taxon>
        <taxon>Alphaproteobacteria</taxon>
        <taxon>Hyphomicrobiales</taxon>
        <taxon>Methylobacteriaceae</taxon>
        <taxon>Methylobacterium</taxon>
    </lineage>
</organism>
<dbReference type="InterPro" id="IPR011050">
    <property type="entry name" value="Pectin_lyase_fold/virulence"/>
</dbReference>
<dbReference type="Pfam" id="PF00082">
    <property type="entry name" value="Peptidase_S8"/>
    <property type="match status" value="1"/>
</dbReference>
<evidence type="ECO:0000256" key="6">
    <source>
        <dbReference type="PIRSR" id="PIRSR615500-1"/>
    </source>
</evidence>
<dbReference type="CDD" id="cd04848">
    <property type="entry name" value="Peptidases_S8_Autotransporter_serine_protease_like"/>
    <property type="match status" value="1"/>
</dbReference>
<evidence type="ECO:0000256" key="8">
    <source>
        <dbReference type="SAM" id="MobiDB-lite"/>
    </source>
</evidence>
<dbReference type="KEGG" id="mphy:MCBMB27_03745"/>
<protein>
    <submittedName>
        <fullName evidence="11">Autotransporter-associated beta strand repeat-containing protein</fullName>
    </submittedName>
    <submittedName>
        <fullName evidence="10">Extracellular serine protease</fullName>
    </submittedName>
</protein>
<dbReference type="GO" id="GO:0004252">
    <property type="term" value="F:serine-type endopeptidase activity"/>
    <property type="evidence" value="ECO:0007669"/>
    <property type="project" value="UniProtKB-UniRule"/>
</dbReference>
<dbReference type="Proteomes" id="UP000199140">
    <property type="component" value="Unassembled WGS sequence"/>
</dbReference>
<reference evidence="11 13" key="2">
    <citation type="submission" date="2016-10" db="EMBL/GenBank/DDBJ databases">
        <authorList>
            <person name="Varghese N."/>
            <person name="Submissions S."/>
        </authorList>
    </citation>
    <scope>NUCLEOTIDE SEQUENCE [LARGE SCALE GENOMIC DNA]</scope>
    <source>
        <strain evidence="11 13">CBMB27</strain>
    </source>
</reference>
<name>A0AAE8HXA0_9HYPH</name>
<dbReference type="InterPro" id="IPR023828">
    <property type="entry name" value="Peptidase_S8_Ser-AS"/>
</dbReference>
<dbReference type="SUPFAM" id="SSF51126">
    <property type="entry name" value="Pectin lyase-like"/>
    <property type="match status" value="1"/>
</dbReference>
<evidence type="ECO:0000256" key="3">
    <source>
        <dbReference type="ARBA" id="ARBA00022729"/>
    </source>
</evidence>
<dbReference type="InterPro" id="IPR000209">
    <property type="entry name" value="Peptidase_S8/S53_dom"/>
</dbReference>
<comment type="similarity">
    <text evidence="1 7">Belongs to the peptidase S8 family.</text>
</comment>
<dbReference type="PRINTS" id="PR00723">
    <property type="entry name" value="SUBTILISIN"/>
</dbReference>
<dbReference type="PROSITE" id="PS00138">
    <property type="entry name" value="SUBTILASE_SER"/>
    <property type="match status" value="1"/>
</dbReference>
<reference evidence="10 12" key="1">
    <citation type="submission" date="2016-04" db="EMBL/GenBank/DDBJ databases">
        <title>Complete genome sequencing and analysis of CBMB27, Methylobacterium phyllosphaerae isolated from leaf tissues of rice (Oryza sativa L.).</title>
        <authorList>
            <person name="Lee Y."/>
            <person name="Hwangbo K."/>
            <person name="Chung H."/>
            <person name="Yoo J."/>
            <person name="Kim K.Y."/>
            <person name="Sa T.M."/>
            <person name="Um Y."/>
            <person name="Madhaiyan M."/>
        </authorList>
    </citation>
    <scope>NUCLEOTIDE SEQUENCE [LARGE SCALE GENOMIC DNA]</scope>
    <source>
        <strain evidence="10 12">CBMB27</strain>
    </source>
</reference>
<dbReference type="GO" id="GO:0006508">
    <property type="term" value="P:proteolysis"/>
    <property type="evidence" value="ECO:0007669"/>
    <property type="project" value="UniProtKB-KW"/>
</dbReference>
<dbReference type="InterPro" id="IPR036852">
    <property type="entry name" value="Peptidase_S8/S53_dom_sf"/>
</dbReference>
<dbReference type="SUPFAM" id="SSF52743">
    <property type="entry name" value="Subtilisin-like"/>
    <property type="match status" value="1"/>
</dbReference>
<dbReference type="InterPro" id="IPR013425">
    <property type="entry name" value="Autotrns_rpt"/>
</dbReference>
<dbReference type="PROSITE" id="PS00136">
    <property type="entry name" value="SUBTILASE_ASP"/>
    <property type="match status" value="1"/>
</dbReference>
<gene>
    <name evidence="10" type="ORF">MCBMB27_03745</name>
    <name evidence="11" type="ORF">SAMN05192567_13540</name>
</gene>
<evidence type="ECO:0000313" key="10">
    <source>
        <dbReference type="EMBL" id="APT33036.1"/>
    </source>
</evidence>
<evidence type="ECO:0000313" key="11">
    <source>
        <dbReference type="EMBL" id="SFH60266.1"/>
    </source>
</evidence>
<dbReference type="InterPro" id="IPR015500">
    <property type="entry name" value="Peptidase_S8_subtilisin-rel"/>
</dbReference>
<dbReference type="PANTHER" id="PTHR43806:SF11">
    <property type="entry name" value="CEREVISIN-RELATED"/>
    <property type="match status" value="1"/>
</dbReference>
<dbReference type="InterPro" id="IPR005546">
    <property type="entry name" value="Autotransporte_beta"/>
</dbReference>
<sequence>MVQQYSDVEHATGSCDPSRSTGVGTRRCGPVRMGLLVGSSLATLALALGPVAAQTVPARSPSTFGLTAADFSNWSAYQGDWGLAAINAATAYAHGYTGLGVSVAVVDSGIDPNHPKFAGRISSASRNFWLTDPPGAIRSTLLVDLNSHGTHVSGTIGASAAGGEMMGVAFESTLLSLNAIMGPAEANFIKQRLGLNEISTDANAAVDFAAANGARVLNGSYGPSLPTKLIFDDNGNVISNPYYVQLKIQSYEYGDALAEYSALKRAADKGMLLVFAAGNEREDQEKVAVNPTGVAFYPFIRPSNANSGVYQLNDGQNRPIDQSKVDFSDLSGYIVSVVATDKNNQIGSFSNLCGLTAAWCIAAPGVGIYSTVPGGGYGLKNGTSMAAPHVSGAAAVLMQAFPFLTAPQIAQTMFTTATHLGDGPANAPNATFGWGLLNLGKAIDGPGQFTSTWTVNTTYKGQAYYGRFANDISGVGGLIKTGLGTLELAGTNSYAGGTAVYGGTLAVSRDANLGAAGTGLTLDGGTLEVLADGFATARPLTLSGPGTLQIDGGTSTFAGPIADGSQPGVLVKTGSGTAVLSAANTVTGGALVGAGTLTLTATGSLAAPVRVGPAARFLNAGLVSGGVGNLGVLGNSGTIAGGLANAGLALNTGTITGGVANTGSLANSGALAGGLTNTGTALNTGVIAGGVTNTGSLASSGALAGGLTNTGTVLASAGRIDGAIANNAGLLAVSGNVASDGTLANAAGATLAVTAGGRYSLAGPLANAGIVVLAQTASLTAPAGFGNAGLVASDGTLTTDLTNTGLARLSGQLNGALTNTGLIQVTGPLAGLTTLTNAGALDLGGGALTVASLSGPASAVLGNGALTVAGPASTTYAGAILETASPTSLTQAGTGTLTLTGTGRFSGPTTIQAGTLALNGLWTSPVTVAAAGTLRGIGTIAAPVTVAGALRPGNSPGTLTVLGPVAFAPGSRLGLDIDGPGTGTGAGSYARLLALGATGTVSAGGTLVPELRGLTGNATNAFTPALGQRFGVLTAQGGLSGSFTGLAQPTTGLPAGTRFDALYAATGLDLVVTPAAYGNLAGLGLSQTGNAQAVGAALDVARPAAGTRPDAARARVYDPLYAANPATLPGGLASLSGQSYGDAVMTDLSARRLIADAIDRHQRGLGGGTAAFGAGDPGLGPNRTALQVRGAAGVPDQPLAVGEGRVWADALYGFGDRVGDRAASGAGYGAGGLLVGVDRQVGAETQVGGAFSYLRETGTSRGAGLGRFTTDSYGGSLYAQTRLGPVVLRGTAGVSYADGRIDRTVALGTAVSQASGLASGWNGGVAGFAGYALAVNLPVEVVPEVGFSYDRLTRGRVAERAGLVGQGFGGQGLGGQGFAVADLDAARSLVGGRVASVAFAGVPDLRLEGRAYWAHELADTYAVVRSGLFGAQFAARTSALGRDGAVLGVSLTGPVADGVRLTLGYTGDVRPGATAQVFAAGLQAAW</sequence>
<evidence type="ECO:0000256" key="4">
    <source>
        <dbReference type="ARBA" id="ARBA00022801"/>
    </source>
</evidence>
<dbReference type="InterPro" id="IPR050131">
    <property type="entry name" value="Peptidase_S8_subtilisin-like"/>
</dbReference>
<feature type="active site" description="Charge relay system" evidence="6 7">
    <location>
        <position position="384"/>
    </location>
</feature>
<dbReference type="NCBIfam" id="TIGR02601">
    <property type="entry name" value="autotrns_rpt"/>
    <property type="match status" value="3"/>
</dbReference>
<dbReference type="EMBL" id="FOPK01000035">
    <property type="protein sequence ID" value="SFH60266.1"/>
    <property type="molecule type" value="Genomic_DNA"/>
</dbReference>
<evidence type="ECO:0000259" key="9">
    <source>
        <dbReference type="PROSITE" id="PS51208"/>
    </source>
</evidence>
<dbReference type="Proteomes" id="UP000185487">
    <property type="component" value="Chromosome"/>
</dbReference>
<dbReference type="Gene3D" id="3.40.50.200">
    <property type="entry name" value="Peptidase S8/S53 domain"/>
    <property type="match status" value="1"/>
</dbReference>
<dbReference type="InterPro" id="IPR034061">
    <property type="entry name" value="Peptidases_S8_Autotransporter"/>
</dbReference>
<evidence type="ECO:0000313" key="13">
    <source>
        <dbReference type="Proteomes" id="UP000199140"/>
    </source>
</evidence>
<evidence type="ECO:0000256" key="1">
    <source>
        <dbReference type="ARBA" id="ARBA00011073"/>
    </source>
</evidence>